<accession>A0A382NAY8</accession>
<feature type="transmembrane region" description="Helical" evidence="1">
    <location>
        <begin position="6"/>
        <end position="26"/>
    </location>
</feature>
<keyword evidence="1" id="KW-1133">Transmembrane helix</keyword>
<name>A0A382NAY8_9ZZZZ</name>
<feature type="non-terminal residue" evidence="2">
    <location>
        <position position="1"/>
    </location>
</feature>
<organism evidence="2">
    <name type="scientific">marine metagenome</name>
    <dbReference type="NCBI Taxonomy" id="408172"/>
    <lineage>
        <taxon>unclassified sequences</taxon>
        <taxon>metagenomes</taxon>
        <taxon>ecological metagenomes</taxon>
    </lineage>
</organism>
<proteinExistence type="predicted"/>
<sequence>VIGFSFYQAFLSAALSVFLGLGVAWLQVHY</sequence>
<evidence type="ECO:0000313" key="2">
    <source>
        <dbReference type="EMBL" id="SVC57900.1"/>
    </source>
</evidence>
<reference evidence="2" key="1">
    <citation type="submission" date="2018-05" db="EMBL/GenBank/DDBJ databases">
        <authorList>
            <person name="Lanie J.A."/>
            <person name="Ng W.-L."/>
            <person name="Kazmierczak K.M."/>
            <person name="Andrzejewski T.M."/>
            <person name="Davidsen T.M."/>
            <person name="Wayne K.J."/>
            <person name="Tettelin H."/>
            <person name="Glass J.I."/>
            <person name="Rusch D."/>
            <person name="Podicherti R."/>
            <person name="Tsui H.-C.T."/>
            <person name="Winkler M.E."/>
        </authorList>
    </citation>
    <scope>NUCLEOTIDE SEQUENCE</scope>
</reference>
<keyword evidence="1" id="KW-0812">Transmembrane</keyword>
<protein>
    <submittedName>
        <fullName evidence="2">Uncharacterized protein</fullName>
    </submittedName>
</protein>
<dbReference type="AlphaFoldDB" id="A0A382NAY8"/>
<feature type="non-terminal residue" evidence="2">
    <location>
        <position position="30"/>
    </location>
</feature>
<evidence type="ECO:0000256" key="1">
    <source>
        <dbReference type="SAM" id="Phobius"/>
    </source>
</evidence>
<keyword evidence="1" id="KW-0472">Membrane</keyword>
<dbReference type="EMBL" id="UINC01098972">
    <property type="protein sequence ID" value="SVC57900.1"/>
    <property type="molecule type" value="Genomic_DNA"/>
</dbReference>
<gene>
    <name evidence="2" type="ORF">METZ01_LOCUS310754</name>
</gene>